<proteinExistence type="predicted"/>
<dbReference type="PRINTS" id="PR00313">
    <property type="entry name" value="CABNDNGRPT"/>
</dbReference>
<feature type="region of interest" description="Disordered" evidence="3">
    <location>
        <begin position="664"/>
        <end position="723"/>
    </location>
</feature>
<dbReference type="GO" id="GO:0005509">
    <property type="term" value="F:calcium ion binding"/>
    <property type="evidence" value="ECO:0007669"/>
    <property type="project" value="InterPro"/>
</dbReference>
<dbReference type="SUPFAM" id="SSF51120">
    <property type="entry name" value="beta-Roll"/>
    <property type="match status" value="3"/>
</dbReference>
<evidence type="ECO:0000313" key="5">
    <source>
        <dbReference type="Proteomes" id="UP000184085"/>
    </source>
</evidence>
<evidence type="ECO:0000256" key="2">
    <source>
        <dbReference type="ARBA" id="ARBA00022525"/>
    </source>
</evidence>
<dbReference type="AlphaFoldDB" id="A0A1M4MWS0"/>
<organism evidence="4 5">
    <name type="scientific">Donghicola eburneus</name>
    <dbReference type="NCBI Taxonomy" id="393278"/>
    <lineage>
        <taxon>Bacteria</taxon>
        <taxon>Pseudomonadati</taxon>
        <taxon>Pseudomonadota</taxon>
        <taxon>Alphaproteobacteria</taxon>
        <taxon>Rhodobacterales</taxon>
        <taxon>Roseobacteraceae</taxon>
        <taxon>Donghicola</taxon>
    </lineage>
</organism>
<keyword evidence="5" id="KW-1185">Reference proteome</keyword>
<keyword evidence="2" id="KW-0964">Secreted</keyword>
<evidence type="ECO:0000256" key="1">
    <source>
        <dbReference type="ARBA" id="ARBA00004613"/>
    </source>
</evidence>
<protein>
    <submittedName>
        <fullName evidence="4">Uncharacterized protein</fullName>
    </submittedName>
</protein>
<sequence length="849" mass="86187">MGDFLVHVGSAFDEADDDDFTVLEALRDVAVVLVDGAPIAISSTGPNPGGWLAAWDLSADVPLLQKIELSGSGMAGVHPEIWANSGDQILLMGMGNQSLSLTAPTSISVMGVSADLSDLTLINSGSLYVALSGASGAGVYAASDSGLELLGDLTHPDGLAPTSLASFGGTVIMGGVGDTVLAVYKAQADGSLNPVSNLVAEDNPGIAGLVQLATTVVGGTRFVIATGAQSNSVSVFKLDGTGTLQVTDHLNDTNTSRLASAQVLEVVDVGDQAMVIVGGRDAGLSFFRLLPDGTLLHEGEVEDTLESALTGLTALSAYRTDDGQIGVIAGSASEQGISQYQSSKSLDRQTIYAVGASAEGDDTPAVLMGSSANDRLRAGSSGDILRDGAGEDTMYGGRGVDVFSLVSDGARDEIRDFDMKNDRLDLSGWAFYRNPDQLDITVTETGATISYSLLDRTETLILYSTHGGSIPWSRIMASLVTGPTRTLQSWVEPLVEFYAVDEPTDKSDRIKGRDFGDWLNGLDGDDWLSGLGGHDRLFGGAGDDTLLGGSGNDALNGGANNDVLRGHGGDDVLSGGAGKDLLVGAKGEDTLDGGGGADRILGGADADVVNGGGGNDTIRSGGGSDHVSGQNGKDVLIGGGGNDTIIAGGGADLVKGGGGVDQISGGGGRDRLYGGTGSDTLEGSAGNDRLYGNGGSDNLAGGGGKDLLSGGAGHDSLDGGTYPDRLLGGGGRDTLLGAEGGDVLEGGGGNDALDGGAGNDTLSGGKGRDTLIGGAGRDTFVFVGGHDRIEDFDPNFDELMLDRGLRAAHKNLEISETKTGYLFDWGKAGDLLIVGDLDPDQILDDLGWY</sequence>
<gene>
    <name evidence="4" type="ORF">KARMA_0267</name>
</gene>
<dbReference type="RefSeq" id="WP_072702843.1">
    <property type="nucleotide sequence ID" value="NZ_FMJB01000015.1"/>
</dbReference>
<dbReference type="GO" id="GO:0005576">
    <property type="term" value="C:extracellular region"/>
    <property type="evidence" value="ECO:0007669"/>
    <property type="project" value="UniProtKB-SubCell"/>
</dbReference>
<dbReference type="InterPro" id="IPR018511">
    <property type="entry name" value="Hemolysin-typ_Ca-bd_CS"/>
</dbReference>
<dbReference type="PANTHER" id="PTHR38340">
    <property type="entry name" value="S-LAYER PROTEIN"/>
    <property type="match status" value="1"/>
</dbReference>
<comment type="subcellular location">
    <subcellularLocation>
        <location evidence="1">Secreted</location>
    </subcellularLocation>
</comment>
<feature type="compositionally biased region" description="Gly residues" evidence="3">
    <location>
        <begin position="746"/>
        <end position="758"/>
    </location>
</feature>
<dbReference type="Pfam" id="PF00353">
    <property type="entry name" value="HemolysinCabind"/>
    <property type="match status" value="8"/>
</dbReference>
<dbReference type="InterPro" id="IPR050557">
    <property type="entry name" value="RTX_toxin/Mannuronan_C5-epim"/>
</dbReference>
<dbReference type="Gene3D" id="2.150.10.10">
    <property type="entry name" value="Serralysin-like metalloprotease, C-terminal"/>
    <property type="match status" value="5"/>
</dbReference>
<dbReference type="InterPro" id="IPR001343">
    <property type="entry name" value="Hemolysn_Ca-bd"/>
</dbReference>
<accession>A0A1M4MWS0</accession>
<evidence type="ECO:0000256" key="3">
    <source>
        <dbReference type="SAM" id="MobiDB-lite"/>
    </source>
</evidence>
<feature type="compositionally biased region" description="Gly residues" evidence="3">
    <location>
        <begin position="692"/>
        <end position="713"/>
    </location>
</feature>
<dbReference type="InterPro" id="IPR011049">
    <property type="entry name" value="Serralysin-like_metalloprot_C"/>
</dbReference>
<dbReference type="EMBL" id="FMJB01000015">
    <property type="protein sequence ID" value="SCM66094.1"/>
    <property type="molecule type" value="Genomic_DNA"/>
</dbReference>
<evidence type="ECO:0000313" key="4">
    <source>
        <dbReference type="EMBL" id="SCM66094.1"/>
    </source>
</evidence>
<dbReference type="PANTHER" id="PTHR38340:SF1">
    <property type="entry name" value="S-LAYER PROTEIN"/>
    <property type="match status" value="1"/>
</dbReference>
<feature type="region of interest" description="Disordered" evidence="3">
    <location>
        <begin position="746"/>
        <end position="767"/>
    </location>
</feature>
<dbReference type="Proteomes" id="UP000184085">
    <property type="component" value="Unassembled WGS sequence"/>
</dbReference>
<reference evidence="5" key="1">
    <citation type="submission" date="2016-09" db="EMBL/GenBank/DDBJ databases">
        <authorList>
            <person name="Wibberg D."/>
        </authorList>
    </citation>
    <scope>NUCLEOTIDE SEQUENCE [LARGE SCALE GENOMIC DNA]</scope>
</reference>
<dbReference type="PROSITE" id="PS00330">
    <property type="entry name" value="HEMOLYSIN_CALCIUM"/>
    <property type="match status" value="6"/>
</dbReference>
<name>A0A1M4MWS0_9RHOB</name>